<dbReference type="EMBL" id="CACTIH010003661">
    <property type="protein sequence ID" value="CAA2981028.1"/>
    <property type="molecule type" value="Genomic_DNA"/>
</dbReference>
<dbReference type="AlphaFoldDB" id="A0A8S0RML7"/>
<protein>
    <submittedName>
        <fullName evidence="1">Uncharacterized protein</fullName>
    </submittedName>
</protein>
<comment type="caution">
    <text evidence="1">The sequence shown here is derived from an EMBL/GenBank/DDBJ whole genome shotgun (WGS) entry which is preliminary data.</text>
</comment>
<organism evidence="1 2">
    <name type="scientific">Olea europaea subsp. europaea</name>
    <dbReference type="NCBI Taxonomy" id="158383"/>
    <lineage>
        <taxon>Eukaryota</taxon>
        <taxon>Viridiplantae</taxon>
        <taxon>Streptophyta</taxon>
        <taxon>Embryophyta</taxon>
        <taxon>Tracheophyta</taxon>
        <taxon>Spermatophyta</taxon>
        <taxon>Magnoliopsida</taxon>
        <taxon>eudicotyledons</taxon>
        <taxon>Gunneridae</taxon>
        <taxon>Pentapetalae</taxon>
        <taxon>asterids</taxon>
        <taxon>lamiids</taxon>
        <taxon>Lamiales</taxon>
        <taxon>Oleaceae</taxon>
        <taxon>Oleeae</taxon>
        <taxon>Olea</taxon>
    </lineage>
</organism>
<dbReference type="Proteomes" id="UP000594638">
    <property type="component" value="Unassembled WGS sequence"/>
</dbReference>
<gene>
    <name evidence="1" type="ORF">OLEA9_A111284</name>
</gene>
<name>A0A8S0RML7_OLEEU</name>
<evidence type="ECO:0000313" key="2">
    <source>
        <dbReference type="Proteomes" id="UP000594638"/>
    </source>
</evidence>
<proteinExistence type="predicted"/>
<accession>A0A8S0RML7</accession>
<dbReference type="Gramene" id="OE9A111284T1">
    <property type="protein sequence ID" value="OE9A111284C1"/>
    <property type="gene ID" value="OE9A111284"/>
</dbReference>
<keyword evidence="2" id="KW-1185">Reference proteome</keyword>
<reference evidence="1 2" key="1">
    <citation type="submission" date="2019-12" db="EMBL/GenBank/DDBJ databases">
        <authorList>
            <person name="Alioto T."/>
            <person name="Alioto T."/>
            <person name="Gomez Garrido J."/>
        </authorList>
    </citation>
    <scope>NUCLEOTIDE SEQUENCE [LARGE SCALE GENOMIC DNA]</scope>
</reference>
<evidence type="ECO:0000313" key="1">
    <source>
        <dbReference type="EMBL" id="CAA2981028.1"/>
    </source>
</evidence>
<sequence length="116" mass="13540">MQQNHHKTIADRPKNTTNRMIWPTWEGKIDNLKNLRCQLHGHRSSKRPVISSQPDKYNTREPNVCYLWIGVTKSDLHKTPSLPVDWGRRSHRTQIFATCGPRPFSKEEAIDTEVSH</sequence>